<protein>
    <submittedName>
        <fullName evidence="1">DUF2461 domain-containing protein</fullName>
    </submittedName>
</protein>
<dbReference type="RefSeq" id="WP_200504089.1">
    <property type="nucleotide sequence ID" value="NZ_JAEHFX010000001.1"/>
</dbReference>
<sequence>MTYFSADFFRFFEQLSQNNNQEWFDDNKNLYEEAVKRPFKDLVQDVMTRIREQHDPQLCIPVTDAVFRIHKDIRFSRDKTPFHTYVSANISHAGKKSKECPGFFFRFGHDKITIGGGSYELEKDNLTRVRHHIEDEMERFNAIVEDPNFREKYGELQGERNKIVPKDLRDLYEEQPLIANKQFYYEAETDTSPLLSDDLPEMLLEYYCAGKPLNDFLKEAIR</sequence>
<dbReference type="NCBIfam" id="TIGR02453">
    <property type="entry name" value="TIGR02453 family protein"/>
    <property type="match status" value="1"/>
</dbReference>
<proteinExistence type="predicted"/>
<dbReference type="Proteomes" id="UP000644147">
    <property type="component" value="Unassembled WGS sequence"/>
</dbReference>
<dbReference type="EMBL" id="JAEHFX010000001">
    <property type="protein sequence ID" value="MBK0401456.1"/>
    <property type="molecule type" value="Genomic_DNA"/>
</dbReference>
<evidence type="ECO:0000313" key="1">
    <source>
        <dbReference type="EMBL" id="MBK0401456.1"/>
    </source>
</evidence>
<gene>
    <name evidence="1" type="ORF">I5M27_00585</name>
</gene>
<keyword evidence="2" id="KW-1185">Reference proteome</keyword>
<organism evidence="1 2">
    <name type="scientific">Adhaeribacter terrigena</name>
    <dbReference type="NCBI Taxonomy" id="2793070"/>
    <lineage>
        <taxon>Bacteria</taxon>
        <taxon>Pseudomonadati</taxon>
        <taxon>Bacteroidota</taxon>
        <taxon>Cytophagia</taxon>
        <taxon>Cytophagales</taxon>
        <taxon>Hymenobacteraceae</taxon>
        <taxon>Adhaeribacter</taxon>
    </lineage>
</organism>
<dbReference type="PANTHER" id="PTHR36452:SF1">
    <property type="entry name" value="DUF2461 DOMAIN-CONTAINING PROTEIN"/>
    <property type="match status" value="1"/>
</dbReference>
<reference evidence="1 2" key="1">
    <citation type="submission" date="2020-12" db="EMBL/GenBank/DDBJ databases">
        <title>Bacterial novel species Adhaeribacter sp. BT258 isolated from soil.</title>
        <authorList>
            <person name="Jung H.-Y."/>
        </authorList>
    </citation>
    <scope>NUCLEOTIDE SEQUENCE [LARGE SCALE GENOMIC DNA]</scope>
    <source>
        <strain evidence="1 2">BT258</strain>
    </source>
</reference>
<dbReference type="PIRSF" id="PIRSF028451">
    <property type="entry name" value="UCP028451"/>
    <property type="match status" value="1"/>
</dbReference>
<dbReference type="InterPro" id="IPR012808">
    <property type="entry name" value="CHP02453"/>
</dbReference>
<name>A0ABS1BWF8_9BACT</name>
<accession>A0ABS1BWF8</accession>
<dbReference type="InterPro" id="IPR015996">
    <property type="entry name" value="UCP028451"/>
</dbReference>
<comment type="caution">
    <text evidence="1">The sequence shown here is derived from an EMBL/GenBank/DDBJ whole genome shotgun (WGS) entry which is preliminary data.</text>
</comment>
<evidence type="ECO:0000313" key="2">
    <source>
        <dbReference type="Proteomes" id="UP000644147"/>
    </source>
</evidence>
<dbReference type="PANTHER" id="PTHR36452">
    <property type="entry name" value="CHROMOSOME 12, WHOLE GENOME SHOTGUN SEQUENCE"/>
    <property type="match status" value="1"/>
</dbReference>
<dbReference type="Pfam" id="PF09365">
    <property type="entry name" value="DUF2461"/>
    <property type="match status" value="1"/>
</dbReference>